<dbReference type="InterPro" id="IPR002655">
    <property type="entry name" value="Acyl-CoA_oxidase_C"/>
</dbReference>
<evidence type="ECO:0000259" key="15">
    <source>
        <dbReference type="Pfam" id="PF22924"/>
    </source>
</evidence>
<dbReference type="InterPro" id="IPR055060">
    <property type="entry name" value="ACOX_C_alpha1"/>
</dbReference>
<dbReference type="FunFam" id="1.20.140.10:FF:000007">
    <property type="entry name" value="Acyl-coenzyme A oxidase"/>
    <property type="match status" value="1"/>
</dbReference>
<comment type="similarity">
    <text evidence="3 10">Belongs to the acyl-CoA oxidase family.</text>
</comment>
<keyword evidence="7" id="KW-0560">Oxidoreductase</keyword>
<evidence type="ECO:0000256" key="10">
    <source>
        <dbReference type="PIRNR" id="PIRNR000168"/>
    </source>
</evidence>
<dbReference type="FunFam" id="2.40.110.10:FF:000003">
    <property type="entry name" value="Acyl-coenzyme A oxidase"/>
    <property type="match status" value="1"/>
</dbReference>
<dbReference type="GO" id="GO:0033540">
    <property type="term" value="P:fatty acid beta-oxidation using acyl-CoA oxidase"/>
    <property type="evidence" value="ECO:0007669"/>
    <property type="project" value="TreeGrafter"/>
</dbReference>
<evidence type="ECO:0000256" key="6">
    <source>
        <dbReference type="ARBA" id="ARBA00022832"/>
    </source>
</evidence>
<evidence type="ECO:0000259" key="12">
    <source>
        <dbReference type="Pfam" id="PF01756"/>
    </source>
</evidence>
<proteinExistence type="inferred from homology"/>
<dbReference type="STRING" id="1890364.A0A2P6NJP8"/>
<comment type="cofactor">
    <cofactor evidence="1">
        <name>FAD</name>
        <dbReference type="ChEBI" id="CHEBI:57692"/>
    </cofactor>
</comment>
<dbReference type="GO" id="GO:0005504">
    <property type="term" value="F:fatty acid binding"/>
    <property type="evidence" value="ECO:0007669"/>
    <property type="project" value="TreeGrafter"/>
</dbReference>
<keyword evidence="5 10" id="KW-0274">FAD</keyword>
<reference evidence="16 17" key="1">
    <citation type="journal article" date="2018" name="Genome Biol. Evol.">
        <title>Multiple Roots of Fruiting Body Formation in Amoebozoa.</title>
        <authorList>
            <person name="Hillmann F."/>
            <person name="Forbes G."/>
            <person name="Novohradska S."/>
            <person name="Ferling I."/>
            <person name="Riege K."/>
            <person name="Groth M."/>
            <person name="Westermann M."/>
            <person name="Marz M."/>
            <person name="Spaller T."/>
            <person name="Winckler T."/>
            <person name="Schaap P."/>
            <person name="Glockner G."/>
        </authorList>
    </citation>
    <scope>NUCLEOTIDE SEQUENCE [LARGE SCALE GENOMIC DNA]</scope>
    <source>
        <strain evidence="16 17">Jena</strain>
    </source>
</reference>
<dbReference type="Proteomes" id="UP000241769">
    <property type="component" value="Unassembled WGS sequence"/>
</dbReference>
<keyword evidence="17" id="KW-1185">Reference proteome</keyword>
<evidence type="ECO:0000256" key="4">
    <source>
        <dbReference type="ARBA" id="ARBA00022630"/>
    </source>
</evidence>
<keyword evidence="4 10" id="KW-0285">Flavoprotein</keyword>
<evidence type="ECO:0000256" key="1">
    <source>
        <dbReference type="ARBA" id="ARBA00001974"/>
    </source>
</evidence>
<evidence type="ECO:0000256" key="2">
    <source>
        <dbReference type="ARBA" id="ARBA00004275"/>
    </source>
</evidence>
<name>A0A2P6NJP8_9EUKA</name>
<dbReference type="AlphaFoldDB" id="A0A2P6NJP8"/>
<evidence type="ECO:0000256" key="5">
    <source>
        <dbReference type="ARBA" id="ARBA00022827"/>
    </source>
</evidence>
<dbReference type="InterPro" id="IPR037069">
    <property type="entry name" value="AcylCoA_DH/ox_N_sf"/>
</dbReference>
<dbReference type="GO" id="GO:0055088">
    <property type="term" value="P:lipid homeostasis"/>
    <property type="evidence" value="ECO:0007669"/>
    <property type="project" value="TreeGrafter"/>
</dbReference>
<dbReference type="InterPro" id="IPR009100">
    <property type="entry name" value="AcylCoA_DH/oxidase_NM_dom_sf"/>
</dbReference>
<dbReference type="Gene3D" id="1.20.140.10">
    <property type="entry name" value="Butyryl-CoA Dehydrogenase, subunit A, domain 3"/>
    <property type="match status" value="2"/>
</dbReference>
<dbReference type="Gene3D" id="1.10.540.10">
    <property type="entry name" value="Acyl-CoA dehydrogenase/oxidase, N-terminal domain"/>
    <property type="match status" value="1"/>
</dbReference>
<evidence type="ECO:0000256" key="9">
    <source>
        <dbReference type="ARBA" id="ARBA00023140"/>
    </source>
</evidence>
<feature type="domain" description="Acyl-coenzyme A oxidase N-terminal" evidence="14">
    <location>
        <begin position="32"/>
        <end position="151"/>
    </location>
</feature>
<feature type="domain" description="Acyl-CoA oxidase/dehydrogenase middle" evidence="13">
    <location>
        <begin position="154"/>
        <end position="264"/>
    </location>
</feature>
<dbReference type="OrthoDB" id="538336at2759"/>
<dbReference type="SUPFAM" id="SSF47203">
    <property type="entry name" value="Acyl-CoA dehydrogenase C-terminal domain-like"/>
    <property type="match status" value="2"/>
</dbReference>
<feature type="domain" description="Acyl-CoA oxidase C-alpha1" evidence="15">
    <location>
        <begin position="294"/>
        <end position="454"/>
    </location>
</feature>
<dbReference type="SUPFAM" id="SSF56645">
    <property type="entry name" value="Acyl-CoA dehydrogenase NM domain-like"/>
    <property type="match status" value="1"/>
</dbReference>
<dbReference type="GO" id="GO:0005777">
    <property type="term" value="C:peroxisome"/>
    <property type="evidence" value="ECO:0007669"/>
    <property type="project" value="UniProtKB-SubCell"/>
</dbReference>
<dbReference type="InterPro" id="IPR036250">
    <property type="entry name" value="AcylCo_DH-like_C"/>
</dbReference>
<dbReference type="Pfam" id="PF22924">
    <property type="entry name" value="ACOX_C_alpha1"/>
    <property type="match status" value="1"/>
</dbReference>
<dbReference type="GO" id="GO:0003997">
    <property type="term" value="F:acyl-CoA oxidase activity"/>
    <property type="evidence" value="ECO:0007669"/>
    <property type="project" value="InterPro"/>
</dbReference>
<dbReference type="Pfam" id="PF02770">
    <property type="entry name" value="Acyl-CoA_dh_M"/>
    <property type="match status" value="1"/>
</dbReference>
<dbReference type="Pfam" id="PF14749">
    <property type="entry name" value="Acyl-CoA_ox_N"/>
    <property type="match status" value="1"/>
</dbReference>
<gene>
    <name evidence="16" type="ORF">PROFUN_04153</name>
</gene>
<accession>A0A2P6NJP8</accession>
<feature type="binding site" evidence="11">
    <location>
        <position position="158"/>
    </location>
    <ligand>
        <name>FAD</name>
        <dbReference type="ChEBI" id="CHEBI:57692"/>
    </ligand>
</feature>
<sequence length="685" mass="78083">MDHIEVQTGVSRLERVAKDNFAKERDSAAFSIREMTHLLNGGKERTDARERAEQLMERDPEIKATNFFDNDRPTDRARTMALLRRHRELHVELEGKDDLLSEWLLSTMESYDRSSSMRLYVHQVLFRETIWAQGTSEQWKEYEQDIHHMRVLGCYSMTELGHSSHLPGLETTATFDRQRDEFVIHSPSITATKWWIGMSGQAATHTVVLAQLMIDGKNHGLHWFIVPLRSRDTGRLHPGVTAGDIGAKVGRQGLDNGWIQFSQVRVPRKNMLARWATVTREGKYTPPQSQALVYASLIGERLLVLPGLYDMVSQAVTIAVRYGVARVQGGINKQLMDFQAHQTSLMPIVAITYGLNINAKVYQEEWKKRLNLSQVKGREKEFIELSQEMHSISAGFKAWFGWWAAEAFETIRRTMGGHAYSSYNAVGGLIADFGVITAGGGDNTVLAQQTARYLFSGLKRSQQKKSLAESIKYLERAEQSHAHKFDLNTEKDRIESMEFLSLSCLRRAAQGLMDRVSEGGKMEDAWNHNMGSLLDASKSHTYYLMIHTFWKYIQTVEREDLRKVLTDLLELSSFHFLERLASLLMEHQILQASEISFIRGRVVELCAKLRHQALPLVDAFGESIELVPFLIDRTAWPDWIIKAPLGRYDGAIYSNYHNIIKSAPRCFGTPDYWATSVAPLTKSNL</sequence>
<dbReference type="InterPro" id="IPR006091">
    <property type="entry name" value="Acyl-CoA_Oxase/DH_mid-dom"/>
</dbReference>
<dbReference type="PIRSF" id="PIRSF000168">
    <property type="entry name" value="Acyl-CoA_oxidase"/>
    <property type="match status" value="1"/>
</dbReference>
<comment type="caution">
    <text evidence="16">The sequence shown here is derived from an EMBL/GenBank/DDBJ whole genome shotgun (WGS) entry which is preliminary data.</text>
</comment>
<dbReference type="Gene3D" id="2.40.110.10">
    <property type="entry name" value="Butyryl-CoA Dehydrogenase, subunit A, domain 2"/>
    <property type="match status" value="1"/>
</dbReference>
<organism evidence="16 17">
    <name type="scientific">Planoprotostelium fungivorum</name>
    <dbReference type="NCBI Taxonomy" id="1890364"/>
    <lineage>
        <taxon>Eukaryota</taxon>
        <taxon>Amoebozoa</taxon>
        <taxon>Evosea</taxon>
        <taxon>Variosea</taxon>
        <taxon>Cavosteliida</taxon>
        <taxon>Cavosteliaceae</taxon>
        <taxon>Planoprotostelium</taxon>
    </lineage>
</organism>
<feature type="domain" description="Acyl-CoA oxidase C-terminal" evidence="12">
    <location>
        <begin position="494"/>
        <end position="621"/>
    </location>
</feature>
<evidence type="ECO:0000256" key="3">
    <source>
        <dbReference type="ARBA" id="ARBA00006288"/>
    </source>
</evidence>
<evidence type="ECO:0000256" key="7">
    <source>
        <dbReference type="ARBA" id="ARBA00023002"/>
    </source>
</evidence>
<keyword evidence="6" id="KW-0276">Fatty acid metabolism</keyword>
<keyword evidence="8" id="KW-0443">Lipid metabolism</keyword>
<evidence type="ECO:0000313" key="17">
    <source>
        <dbReference type="Proteomes" id="UP000241769"/>
    </source>
</evidence>
<dbReference type="InterPro" id="IPR046373">
    <property type="entry name" value="Acyl-CoA_Oxase/DH_mid-dom_sf"/>
</dbReference>
<dbReference type="InterPro" id="IPR029320">
    <property type="entry name" value="Acyl-CoA_ox_N"/>
</dbReference>
<evidence type="ECO:0000259" key="13">
    <source>
        <dbReference type="Pfam" id="PF02770"/>
    </source>
</evidence>
<evidence type="ECO:0000313" key="16">
    <source>
        <dbReference type="EMBL" id="PRP84162.1"/>
    </source>
</evidence>
<protein>
    <recommendedName>
        <fullName evidence="10">Acyl-coenzyme A oxidase</fullName>
    </recommendedName>
</protein>
<dbReference type="Pfam" id="PF01756">
    <property type="entry name" value="ACOX"/>
    <property type="match status" value="2"/>
</dbReference>
<evidence type="ECO:0000256" key="11">
    <source>
        <dbReference type="PIRSR" id="PIRSR000168-2"/>
    </source>
</evidence>
<dbReference type="InterPro" id="IPR012258">
    <property type="entry name" value="Acyl-CoA_oxidase"/>
</dbReference>
<comment type="subcellular location">
    <subcellularLocation>
        <location evidence="2">Peroxisome</location>
    </subcellularLocation>
</comment>
<dbReference type="InParanoid" id="A0A2P6NJP8"/>
<feature type="binding site" evidence="11">
    <location>
        <position position="197"/>
    </location>
    <ligand>
        <name>FAD</name>
        <dbReference type="ChEBI" id="CHEBI:57692"/>
    </ligand>
</feature>
<dbReference type="EMBL" id="MDYQ01000069">
    <property type="protein sequence ID" value="PRP84162.1"/>
    <property type="molecule type" value="Genomic_DNA"/>
</dbReference>
<dbReference type="PANTHER" id="PTHR10909:SF352">
    <property type="entry name" value="ACYL-COENZYME A OXIDASE-LIKE PROTEIN"/>
    <property type="match status" value="1"/>
</dbReference>
<evidence type="ECO:0000259" key="14">
    <source>
        <dbReference type="Pfam" id="PF14749"/>
    </source>
</evidence>
<dbReference type="GO" id="GO:0071949">
    <property type="term" value="F:FAD binding"/>
    <property type="evidence" value="ECO:0007669"/>
    <property type="project" value="InterPro"/>
</dbReference>
<dbReference type="PANTHER" id="PTHR10909">
    <property type="entry name" value="ELECTRON TRANSPORT OXIDOREDUCTASE"/>
    <property type="match status" value="1"/>
</dbReference>
<keyword evidence="9" id="KW-0576">Peroxisome</keyword>
<evidence type="ECO:0000256" key="8">
    <source>
        <dbReference type="ARBA" id="ARBA00023098"/>
    </source>
</evidence>
<feature type="domain" description="Acyl-CoA oxidase C-terminal" evidence="12">
    <location>
        <begin position="630"/>
        <end position="681"/>
    </location>
</feature>